<reference evidence="3" key="1">
    <citation type="submission" date="2016-11" db="EMBL/GenBank/DDBJ databases">
        <authorList>
            <person name="Varghese N."/>
            <person name="Submissions S."/>
        </authorList>
    </citation>
    <scope>NUCLEOTIDE SEQUENCE [LARGE SCALE GENOMIC DNA]</scope>
    <source>
        <strain evidence="3">DSM 22363</strain>
    </source>
</reference>
<name>A0A1N6CTQ7_9SPHN</name>
<dbReference type="PIRSF" id="PIRSF007580">
    <property type="entry name" value="UCP07580"/>
    <property type="match status" value="1"/>
</dbReference>
<sequence length="301" mass="35205">MNMHSKVKAQPETIVTPTPKDHKITPRDRRFGREAGHQPGRWWLGDDPVATSFYNALSLTFPRGEAFFVESVKAFRDMTPEKLQQEIRAFVQQEVIHSREHVALNRRVEQSGYDTSRIEQRITESLEMTRGRPQIANLAATMILEHFTAIMAQQFIANPQHFDNADPETAELWRWHALEEIEHKGVAYDTWLYATRGWSRWQRWKVKSLMMLIITRNFWTNRYRDTLDLLAQDGFSGPKVKLKLLSFLLFRPGVARKIIVPWIRFFLPGFHPWNEDDRHLIDLAESAYAAAIRDPAPAENR</sequence>
<dbReference type="AlphaFoldDB" id="A0A1N6CTQ7"/>
<dbReference type="PANTHER" id="PTHR39456:SF1">
    <property type="entry name" value="METAL-DEPENDENT HYDROLASE"/>
    <property type="match status" value="1"/>
</dbReference>
<evidence type="ECO:0000256" key="1">
    <source>
        <dbReference type="SAM" id="MobiDB-lite"/>
    </source>
</evidence>
<proteinExistence type="predicted"/>
<dbReference type="PANTHER" id="PTHR39456">
    <property type="entry name" value="METAL-DEPENDENT HYDROLASE"/>
    <property type="match status" value="1"/>
</dbReference>
<dbReference type="OrthoDB" id="4760165at2"/>
<dbReference type="InterPro" id="IPR016516">
    <property type="entry name" value="UCP07580"/>
</dbReference>
<evidence type="ECO:0000313" key="3">
    <source>
        <dbReference type="Proteomes" id="UP000185192"/>
    </source>
</evidence>
<feature type="region of interest" description="Disordered" evidence="1">
    <location>
        <begin position="16"/>
        <end position="35"/>
    </location>
</feature>
<gene>
    <name evidence="2" type="ORF">SAMN02745824_0967</name>
</gene>
<dbReference type="STRING" id="1123272.SAMN02745824_0967"/>
<feature type="compositionally biased region" description="Basic and acidic residues" evidence="1">
    <location>
        <begin position="19"/>
        <end position="35"/>
    </location>
</feature>
<keyword evidence="3" id="KW-1185">Reference proteome</keyword>
<dbReference type="RefSeq" id="WP_084192490.1">
    <property type="nucleotide sequence ID" value="NZ_FSQW01000001.1"/>
</dbReference>
<dbReference type="Pfam" id="PF10118">
    <property type="entry name" value="Metal_hydrol"/>
    <property type="match status" value="1"/>
</dbReference>
<organism evidence="2 3">
    <name type="scientific">Parasphingorhabdus marina DSM 22363</name>
    <dbReference type="NCBI Taxonomy" id="1123272"/>
    <lineage>
        <taxon>Bacteria</taxon>
        <taxon>Pseudomonadati</taxon>
        <taxon>Pseudomonadota</taxon>
        <taxon>Alphaproteobacteria</taxon>
        <taxon>Sphingomonadales</taxon>
        <taxon>Sphingomonadaceae</taxon>
        <taxon>Parasphingorhabdus</taxon>
    </lineage>
</organism>
<evidence type="ECO:0008006" key="4">
    <source>
        <dbReference type="Google" id="ProtNLM"/>
    </source>
</evidence>
<evidence type="ECO:0000313" key="2">
    <source>
        <dbReference type="EMBL" id="SIN61856.1"/>
    </source>
</evidence>
<accession>A0A1N6CTQ7</accession>
<dbReference type="Proteomes" id="UP000185192">
    <property type="component" value="Unassembled WGS sequence"/>
</dbReference>
<dbReference type="EMBL" id="FSQW01000001">
    <property type="protein sequence ID" value="SIN61856.1"/>
    <property type="molecule type" value="Genomic_DNA"/>
</dbReference>
<protein>
    <recommendedName>
        <fullName evidence="4">Metal-dependent hydrolase</fullName>
    </recommendedName>
</protein>